<proteinExistence type="predicted"/>
<dbReference type="Proteomes" id="UP000832097">
    <property type="component" value="Chromosome"/>
</dbReference>
<gene>
    <name evidence="1" type="ORF">MTO99_11880</name>
</gene>
<evidence type="ECO:0000313" key="1">
    <source>
        <dbReference type="EMBL" id="UOE42886.1"/>
    </source>
</evidence>
<protein>
    <recommendedName>
        <fullName evidence="3">DUF982 domain-containing protein</fullName>
    </recommendedName>
</protein>
<name>A0ABY4BYE1_9MICO</name>
<accession>A0ABY4BYE1</accession>
<sequence length="87" mass="9629">MPTTLPRFQVTVTPSIEHALHVAAERWPGVPRPELVSRLFATAVAALESQQGEADRARLGAVDLTSGAFDIAYEPGYLERLRDEWPE</sequence>
<dbReference type="RefSeq" id="WP_243553831.1">
    <property type="nucleotide sequence ID" value="NZ_CP094528.1"/>
</dbReference>
<evidence type="ECO:0000313" key="2">
    <source>
        <dbReference type="Proteomes" id="UP000832097"/>
    </source>
</evidence>
<dbReference type="EMBL" id="CP094528">
    <property type="protein sequence ID" value="UOE42886.1"/>
    <property type="molecule type" value="Genomic_DNA"/>
</dbReference>
<evidence type="ECO:0008006" key="3">
    <source>
        <dbReference type="Google" id="ProtNLM"/>
    </source>
</evidence>
<keyword evidence="2" id="KW-1185">Reference proteome</keyword>
<reference evidence="1 2" key="1">
    <citation type="submission" date="2022-03" db="EMBL/GenBank/DDBJ databases">
        <title>Mucilaginibacter sp. isolated from the gut of Protaetia brevitarsis seulensis larvae.</title>
        <authorList>
            <person name="Won M."/>
            <person name="Kim S.-J."/>
            <person name="Kwon S.-W."/>
        </authorList>
    </citation>
    <scope>NUCLEOTIDE SEQUENCE [LARGE SCALE GENOMIC DNA]</scope>
    <source>
        <strain evidence="1 2">CFWR-12</strain>
    </source>
</reference>
<organism evidence="1 2">
    <name type="scientific">Agromyces larvae</name>
    <dbReference type="NCBI Taxonomy" id="2929802"/>
    <lineage>
        <taxon>Bacteria</taxon>
        <taxon>Bacillati</taxon>
        <taxon>Actinomycetota</taxon>
        <taxon>Actinomycetes</taxon>
        <taxon>Micrococcales</taxon>
        <taxon>Microbacteriaceae</taxon>
        <taxon>Agromyces</taxon>
    </lineage>
</organism>